<keyword evidence="3" id="KW-1185">Reference proteome</keyword>
<organism evidence="2 3">
    <name type="scientific">Syntrophotalea carbinolica (strain DSM 2380 / NBRC 103641 / GraBd1)</name>
    <name type="common">Pelobacter carbinolicus</name>
    <dbReference type="NCBI Taxonomy" id="338963"/>
    <lineage>
        <taxon>Bacteria</taxon>
        <taxon>Pseudomonadati</taxon>
        <taxon>Thermodesulfobacteriota</taxon>
        <taxon>Desulfuromonadia</taxon>
        <taxon>Desulfuromonadales</taxon>
        <taxon>Syntrophotaleaceae</taxon>
        <taxon>Syntrophotalea</taxon>
    </lineage>
</organism>
<dbReference type="RefSeq" id="WP_011340073.1">
    <property type="nucleotide sequence ID" value="NC_007498.2"/>
</dbReference>
<keyword evidence="1" id="KW-0472">Membrane</keyword>
<evidence type="ECO:0000256" key="1">
    <source>
        <dbReference type="SAM" id="Phobius"/>
    </source>
</evidence>
<accession>Q3A7J3</accession>
<gene>
    <name evidence="2" type="primary">mshA</name>
    <name evidence="2" type="ordered locus">Pcar_0391</name>
</gene>
<keyword evidence="1" id="KW-0812">Transmembrane</keyword>
<dbReference type="Proteomes" id="UP000002534">
    <property type="component" value="Chromosome"/>
</dbReference>
<dbReference type="EMBL" id="CP000142">
    <property type="protein sequence ID" value="ABA87651.1"/>
    <property type="molecule type" value="Genomic_DNA"/>
</dbReference>
<evidence type="ECO:0000313" key="3">
    <source>
        <dbReference type="Proteomes" id="UP000002534"/>
    </source>
</evidence>
<dbReference type="InterPro" id="IPR045584">
    <property type="entry name" value="Pilin-like"/>
</dbReference>
<dbReference type="InterPro" id="IPR012902">
    <property type="entry name" value="N_methyl_site"/>
</dbReference>
<protein>
    <submittedName>
        <fullName evidence="2">Type IV pilus major pilin MshA, putative</fullName>
    </submittedName>
</protein>
<name>Q3A7J3_SYNC1</name>
<keyword evidence="1" id="KW-1133">Transmembrane helix</keyword>
<dbReference type="eggNOG" id="COG2165">
    <property type="taxonomic scope" value="Bacteria"/>
</dbReference>
<dbReference type="Gene3D" id="3.30.700.10">
    <property type="entry name" value="Glycoprotein, Type 4 Pilin"/>
    <property type="match status" value="1"/>
</dbReference>
<feature type="transmembrane region" description="Helical" evidence="1">
    <location>
        <begin position="6"/>
        <end position="27"/>
    </location>
</feature>
<sequence>MRSQSGFTLIELVVVIVILGILAAVAVPKYVDMKTEAEVAAADGVYGAAQSAAALAFAEQLVKESPELSLITTGQTLLDAMEETPEGWQADNTGAVGTDVVGICYEPATDNDCDGETYYINIEEVGTASKKAVLSKSW</sequence>
<dbReference type="STRING" id="338963.Pcar_0391"/>
<dbReference type="SUPFAM" id="SSF54523">
    <property type="entry name" value="Pili subunits"/>
    <property type="match status" value="1"/>
</dbReference>
<dbReference type="PROSITE" id="PS00409">
    <property type="entry name" value="PROKAR_NTER_METHYL"/>
    <property type="match status" value="1"/>
</dbReference>
<dbReference type="HOGENOM" id="CLU_143477_0_0_7"/>
<dbReference type="NCBIfam" id="TIGR02532">
    <property type="entry name" value="IV_pilin_GFxxxE"/>
    <property type="match status" value="1"/>
</dbReference>
<dbReference type="KEGG" id="pca:Pcar_0391"/>
<dbReference type="AlphaFoldDB" id="Q3A7J3"/>
<proteinExistence type="predicted"/>
<reference evidence="3" key="1">
    <citation type="submission" date="2005-10" db="EMBL/GenBank/DDBJ databases">
        <title>Complete sequence of Pelobacter carbinolicus DSM 2380.</title>
        <authorList>
            <person name="Copeland A."/>
            <person name="Lucas S."/>
            <person name="Lapidus A."/>
            <person name="Barry K."/>
            <person name="Detter J.C."/>
            <person name="Glavina T."/>
            <person name="Hammon N."/>
            <person name="Israni S."/>
            <person name="Pitluck S."/>
            <person name="Chertkov O."/>
            <person name="Schmutz J."/>
            <person name="Larimer F."/>
            <person name="Land M."/>
            <person name="Kyrpides N."/>
            <person name="Ivanova N."/>
            <person name="Richardson P."/>
        </authorList>
    </citation>
    <scope>NUCLEOTIDE SEQUENCE [LARGE SCALE GENOMIC DNA]</scope>
    <source>
        <strain evidence="3">DSM 2380 / NBRC 103641 / GraBd1</strain>
    </source>
</reference>
<reference evidence="2 3" key="2">
    <citation type="journal article" date="2012" name="BMC Genomics">
        <title>The genome of Pelobacter carbinolicus reveals surprising metabolic capabilities and physiological features.</title>
        <authorList>
            <person name="Aklujkar M."/>
            <person name="Haveman S.A."/>
            <person name="Didonato R.Jr."/>
            <person name="Chertkov O."/>
            <person name="Han C.S."/>
            <person name="Land M.L."/>
            <person name="Brown P."/>
            <person name="Lovley D.R."/>
        </authorList>
    </citation>
    <scope>NUCLEOTIDE SEQUENCE [LARGE SCALE GENOMIC DNA]</scope>
    <source>
        <strain evidence="3">DSM 2380 / NBRC 103641 / GraBd1</strain>
    </source>
</reference>
<evidence type="ECO:0000313" key="2">
    <source>
        <dbReference type="EMBL" id="ABA87651.1"/>
    </source>
</evidence>
<dbReference type="Pfam" id="PF07963">
    <property type="entry name" value="N_methyl"/>
    <property type="match status" value="1"/>
</dbReference>